<feature type="region of interest" description="Disordered" evidence="1">
    <location>
        <begin position="56"/>
        <end position="75"/>
    </location>
</feature>
<proteinExistence type="predicted"/>
<dbReference type="AlphaFoldDB" id="A0A2W5KG72"/>
<protein>
    <submittedName>
        <fullName evidence="2">Uncharacterized protein</fullName>
    </submittedName>
</protein>
<sequence length="75" mass="7995">MTYLLNTWYAAAWSEGVGEALLPITLLDPPVVLFRAAGVRARRVLARLIAEESAAPARGATPFPPPADRVVGRPA</sequence>
<dbReference type="Proteomes" id="UP000249046">
    <property type="component" value="Unassembled WGS sequence"/>
</dbReference>
<evidence type="ECO:0000256" key="1">
    <source>
        <dbReference type="SAM" id="MobiDB-lite"/>
    </source>
</evidence>
<comment type="caution">
    <text evidence="2">The sequence shown here is derived from an EMBL/GenBank/DDBJ whole genome shotgun (WGS) entry which is preliminary data.</text>
</comment>
<name>A0A2W5KG72_9GAMM</name>
<accession>A0A2W5KG72</accession>
<reference evidence="2 3" key="1">
    <citation type="submission" date="2017-08" db="EMBL/GenBank/DDBJ databases">
        <title>Infants hospitalized years apart are colonized by the same room-sourced microbial strains.</title>
        <authorList>
            <person name="Brooks B."/>
            <person name="Olm M.R."/>
            <person name="Firek B.A."/>
            <person name="Baker R."/>
            <person name="Thomas B.C."/>
            <person name="Morowitz M.J."/>
            <person name="Banfield J.F."/>
        </authorList>
    </citation>
    <scope>NUCLEOTIDE SEQUENCE [LARGE SCALE GENOMIC DNA]</scope>
    <source>
        <strain evidence="2">S2_005_003_R2_42</strain>
    </source>
</reference>
<evidence type="ECO:0000313" key="2">
    <source>
        <dbReference type="EMBL" id="PZQ14724.1"/>
    </source>
</evidence>
<organism evidence="2 3">
    <name type="scientific">Rhodanobacter denitrificans</name>
    <dbReference type="NCBI Taxonomy" id="666685"/>
    <lineage>
        <taxon>Bacteria</taxon>
        <taxon>Pseudomonadati</taxon>
        <taxon>Pseudomonadota</taxon>
        <taxon>Gammaproteobacteria</taxon>
        <taxon>Lysobacterales</taxon>
        <taxon>Rhodanobacteraceae</taxon>
        <taxon>Rhodanobacter</taxon>
    </lineage>
</organism>
<evidence type="ECO:0000313" key="3">
    <source>
        <dbReference type="Proteomes" id="UP000249046"/>
    </source>
</evidence>
<dbReference type="EMBL" id="QFPO01000007">
    <property type="protein sequence ID" value="PZQ14724.1"/>
    <property type="molecule type" value="Genomic_DNA"/>
</dbReference>
<gene>
    <name evidence="2" type="ORF">DI564_09470</name>
</gene>